<dbReference type="Proteomes" id="UP000188637">
    <property type="component" value="Unassembled WGS sequence"/>
</dbReference>
<evidence type="ECO:0000313" key="1">
    <source>
        <dbReference type="EMBL" id="ONI39768.1"/>
    </source>
</evidence>
<protein>
    <submittedName>
        <fullName evidence="1">Uncharacterized protein</fullName>
    </submittedName>
</protein>
<proteinExistence type="predicted"/>
<name>A0ACC8XBA7_9FIRM</name>
<organism evidence="1 2">
    <name type="scientific">Candidatus Epulonipiscium fishelsonii</name>
    <dbReference type="NCBI Taxonomy" id="77094"/>
    <lineage>
        <taxon>Bacteria</taxon>
        <taxon>Bacillati</taxon>
        <taxon>Bacillota</taxon>
        <taxon>Clostridia</taxon>
        <taxon>Lachnospirales</taxon>
        <taxon>Lachnospiraceae</taxon>
        <taxon>Candidatus Epulonipiscium</taxon>
    </lineage>
</organism>
<keyword evidence="2" id="KW-1185">Reference proteome</keyword>
<accession>A0ACC8XBA7</accession>
<comment type="caution">
    <text evidence="1">The sequence shown here is derived from an EMBL/GenBank/DDBJ whole genome shotgun (WGS) entry which is preliminary data.</text>
</comment>
<reference evidence="1" key="1">
    <citation type="submission" date="2016-08" db="EMBL/GenBank/DDBJ databases">
        <authorList>
            <person name="Ngugi D.K."/>
            <person name="Miyake S."/>
            <person name="Stingl U."/>
        </authorList>
    </citation>
    <scope>NUCLEOTIDE SEQUENCE</scope>
    <source>
        <strain evidence="1">SCG-D08WGA-EpuloA1</strain>
    </source>
</reference>
<evidence type="ECO:0000313" key="2">
    <source>
        <dbReference type="Proteomes" id="UP000188637"/>
    </source>
</evidence>
<dbReference type="EMBL" id="LJHD01000252">
    <property type="protein sequence ID" value="ONI39768.1"/>
    <property type="molecule type" value="Genomic_DNA"/>
</dbReference>
<gene>
    <name evidence="1" type="ORF">AN640_01595</name>
</gene>
<sequence length="244" mass="27840">MKIGVQLYTLREECEDDFFGVLEKVAKLGYDGVEFAGFFGKTAEEVKECLEKNNLEVVGSHTSLDLLKNHLAEVITYNKEIGNDVIICPYSEVKDEQSKDELVPFLIKVGKILKENSMKFLYHNHDHEFIEVNSKPILEYILHDTENFVSSELDTFWIFRADRNPVEYMEYLGDKLELVHIKDGNKDEILSVGAGEVDIKSIVNQAKKMGLKWIVVENDNPSPTGMEDITRSINYLKSIGADKL</sequence>